<evidence type="ECO:0000313" key="1">
    <source>
        <dbReference type="EMBL" id="PBK98389.1"/>
    </source>
</evidence>
<keyword evidence="2" id="KW-1185">Reference proteome</keyword>
<dbReference type="EMBL" id="KZ293648">
    <property type="protein sequence ID" value="PBK98389.1"/>
    <property type="molecule type" value="Genomic_DNA"/>
</dbReference>
<dbReference type="Proteomes" id="UP000217790">
    <property type="component" value="Unassembled WGS sequence"/>
</dbReference>
<protein>
    <submittedName>
        <fullName evidence="1">Uncharacterized protein</fullName>
    </submittedName>
</protein>
<accession>A0A2H3DT31</accession>
<evidence type="ECO:0000313" key="2">
    <source>
        <dbReference type="Proteomes" id="UP000217790"/>
    </source>
</evidence>
<gene>
    <name evidence="1" type="ORF">ARMGADRAFT_575215</name>
</gene>
<reference evidence="2" key="1">
    <citation type="journal article" date="2017" name="Nat. Ecol. Evol.">
        <title>Genome expansion and lineage-specific genetic innovations in the forest pathogenic fungi Armillaria.</title>
        <authorList>
            <person name="Sipos G."/>
            <person name="Prasanna A.N."/>
            <person name="Walter M.C."/>
            <person name="O'Connor E."/>
            <person name="Balint B."/>
            <person name="Krizsan K."/>
            <person name="Kiss B."/>
            <person name="Hess J."/>
            <person name="Varga T."/>
            <person name="Slot J."/>
            <person name="Riley R."/>
            <person name="Boka B."/>
            <person name="Rigling D."/>
            <person name="Barry K."/>
            <person name="Lee J."/>
            <person name="Mihaltcheva S."/>
            <person name="LaButti K."/>
            <person name="Lipzen A."/>
            <person name="Waldron R."/>
            <person name="Moloney N.M."/>
            <person name="Sperisen C."/>
            <person name="Kredics L."/>
            <person name="Vagvoelgyi C."/>
            <person name="Patrignani A."/>
            <person name="Fitzpatrick D."/>
            <person name="Nagy I."/>
            <person name="Doyle S."/>
            <person name="Anderson J.B."/>
            <person name="Grigoriev I.V."/>
            <person name="Gueldener U."/>
            <person name="Muensterkoetter M."/>
            <person name="Nagy L.G."/>
        </authorList>
    </citation>
    <scope>NUCLEOTIDE SEQUENCE [LARGE SCALE GENOMIC DNA]</scope>
    <source>
        <strain evidence="2">Ar21-2</strain>
    </source>
</reference>
<dbReference type="AlphaFoldDB" id="A0A2H3DT31"/>
<organism evidence="1 2">
    <name type="scientific">Armillaria gallica</name>
    <name type="common">Bulbous honey fungus</name>
    <name type="synonym">Armillaria bulbosa</name>
    <dbReference type="NCBI Taxonomy" id="47427"/>
    <lineage>
        <taxon>Eukaryota</taxon>
        <taxon>Fungi</taxon>
        <taxon>Dikarya</taxon>
        <taxon>Basidiomycota</taxon>
        <taxon>Agaricomycotina</taxon>
        <taxon>Agaricomycetes</taxon>
        <taxon>Agaricomycetidae</taxon>
        <taxon>Agaricales</taxon>
        <taxon>Marasmiineae</taxon>
        <taxon>Physalacriaceae</taxon>
        <taxon>Armillaria</taxon>
    </lineage>
</organism>
<dbReference type="InParanoid" id="A0A2H3DT31"/>
<name>A0A2H3DT31_ARMGA</name>
<proteinExistence type="predicted"/>
<sequence length="114" mass="12412">MTSGRSGIGHFVFFLRLPKSRKSSISWIGALQALSGVLLEHLVAPVAGVLSTDPGFDSTRVIPGSINSYITCFYSSSEVLTCPQTFIEPLSSVTCRFHRLKRPLPHASQFGEQS</sequence>